<dbReference type="EMBL" id="CAVNYO010000419">
    <property type="protein sequence ID" value="CAK5277319.1"/>
    <property type="molecule type" value="Genomic_DNA"/>
</dbReference>
<dbReference type="SMART" id="SM00386">
    <property type="entry name" value="HAT"/>
    <property type="match status" value="7"/>
</dbReference>
<protein>
    <recommendedName>
        <fullName evidence="3">mRNA 3'-end-processing protein RNA14</fullName>
    </recommendedName>
</protein>
<evidence type="ECO:0000313" key="6">
    <source>
        <dbReference type="EMBL" id="CAK5277319.1"/>
    </source>
</evidence>
<feature type="compositionally biased region" description="Low complexity" evidence="4">
    <location>
        <begin position="618"/>
        <end position="635"/>
    </location>
</feature>
<feature type="compositionally biased region" description="Pro residues" evidence="4">
    <location>
        <begin position="745"/>
        <end position="764"/>
    </location>
</feature>
<keyword evidence="3" id="KW-0507">mRNA processing</keyword>
<reference evidence="6" key="1">
    <citation type="submission" date="2023-11" db="EMBL/GenBank/DDBJ databases">
        <authorList>
            <person name="De Vega J J."/>
            <person name="De Vega J J."/>
        </authorList>
    </citation>
    <scope>NUCLEOTIDE SEQUENCE</scope>
</reference>
<evidence type="ECO:0000313" key="7">
    <source>
        <dbReference type="Proteomes" id="UP001295794"/>
    </source>
</evidence>
<keyword evidence="3" id="KW-0963">Cytoplasm</keyword>
<dbReference type="Pfam" id="PF05843">
    <property type="entry name" value="Suf"/>
    <property type="match status" value="1"/>
</dbReference>
<proteinExistence type="predicted"/>
<dbReference type="InterPro" id="IPR003107">
    <property type="entry name" value="HAT"/>
</dbReference>
<dbReference type="GO" id="GO:0005737">
    <property type="term" value="C:cytoplasm"/>
    <property type="evidence" value="ECO:0007669"/>
    <property type="project" value="UniProtKB-SubCell"/>
</dbReference>
<comment type="caution">
    <text evidence="6">The sequence shown here is derived from an EMBL/GenBank/DDBJ whole genome shotgun (WGS) entry which is preliminary data.</text>
</comment>
<evidence type="ECO:0000256" key="3">
    <source>
        <dbReference type="RuleBase" id="RU369035"/>
    </source>
</evidence>
<dbReference type="AlphaFoldDB" id="A0AAD2HIP5"/>
<comment type="function">
    <text evidence="3">Component of the cleavage factor IA (CFIA) complex, which is involved in the endonucleolytic cleavage during polyadenylation-dependent pre-mRNA 3'-end formation.</text>
</comment>
<feature type="domain" description="Suppressor of forked" evidence="5">
    <location>
        <begin position="26"/>
        <end position="607"/>
    </location>
</feature>
<keyword evidence="2 3" id="KW-0539">Nucleus</keyword>
<dbReference type="GO" id="GO:0180010">
    <property type="term" value="P:co-transcriptional mRNA 3'-end processing, cleavage and polyadenylation pathway"/>
    <property type="evidence" value="ECO:0007669"/>
    <property type="project" value="UniProtKB-UniRule"/>
</dbReference>
<dbReference type="Gene3D" id="1.25.40.1040">
    <property type="match status" value="1"/>
</dbReference>
<gene>
    <name evidence="6" type="ORF">MYCIT1_LOCUS26258</name>
</gene>
<dbReference type="GO" id="GO:0003729">
    <property type="term" value="F:mRNA binding"/>
    <property type="evidence" value="ECO:0007669"/>
    <property type="project" value="TreeGrafter"/>
</dbReference>
<dbReference type="InterPro" id="IPR011990">
    <property type="entry name" value="TPR-like_helical_dom_sf"/>
</dbReference>
<sequence>MSEYEPDPNVKIESVSSSPLSSEFDELLSRLRKSPHDPQGWSRLRELADASENTEQFNEAYEALLKNYPHTAEAEIAFINRFFNIPDLRRGEELLNRFLRPSPFVDLWRFYLNFVRRVNQNSTTRETVRKAYEFALTHIGQDRDSGSIWAEYIQFLHSAETTTTWETQQKMDALRKVYQRAVQIPLDNVEKLWSDMEAFETGLNKLTAKKFMTDLSAAHTQARSVLRRLTEHLNGLIPPSSGMYLPVPSQIQDRTFVGRWKAYLKWEESNPLMLEEKDQASLNARIKLAYRKAVVRMRYYPEIWFMAYSWTASVAAFKPDEAMTILKAGLEANPDSFALTYAYVELLEKAEMKKDTKNFAEVDGVYDRFFKTLRPELARLTVAISAASAPEEPKEEPAFDPNGMDFAPGMGVAAEVEQRKLSDHKQQQIKQLKEELEEKRKQFGNVWINYMRFARRSQGQLAHREAFGKARKDEYIPFEVFEAAAMTEHRCNQEDGTAVATRIFEAGMKRFGTDAQYVDCHLAFLININDENNARALFERVIGTFPPKDAKPIWERWTRARYQFDDLEAVMELERRMAEVYPADAPIKRFAQRYTYYGIDAIADHDLGFSKTRKLGNANSQSTSSIPSSTVSAPAPLNPVSQISNKRPPPVAERAEHKRPRQDDRDRNRRFPSPPAQKQPPTRQEVKLPSVLHDFVMMLPGPETFDGVFTNAIPEKLLLISQAGPVFNTENFLMTLKNVRIPSLKPIPPSPPPVKSGGRPPPDYSPYQGPHSNPRGRRY</sequence>
<dbReference type="InterPro" id="IPR045243">
    <property type="entry name" value="Rna14-like"/>
</dbReference>
<dbReference type="SUPFAM" id="SSF48452">
    <property type="entry name" value="TPR-like"/>
    <property type="match status" value="2"/>
</dbReference>
<evidence type="ECO:0000256" key="4">
    <source>
        <dbReference type="SAM" id="MobiDB-lite"/>
    </source>
</evidence>
<accession>A0AAD2HIP5</accession>
<organism evidence="6 7">
    <name type="scientific">Mycena citricolor</name>
    <dbReference type="NCBI Taxonomy" id="2018698"/>
    <lineage>
        <taxon>Eukaryota</taxon>
        <taxon>Fungi</taxon>
        <taxon>Dikarya</taxon>
        <taxon>Basidiomycota</taxon>
        <taxon>Agaricomycotina</taxon>
        <taxon>Agaricomycetes</taxon>
        <taxon>Agaricomycetidae</taxon>
        <taxon>Agaricales</taxon>
        <taxon>Marasmiineae</taxon>
        <taxon>Mycenaceae</taxon>
        <taxon>Mycena</taxon>
    </lineage>
</organism>
<feature type="compositionally biased region" description="Basic and acidic residues" evidence="4">
    <location>
        <begin position="653"/>
        <end position="669"/>
    </location>
</feature>
<evidence type="ECO:0000256" key="1">
    <source>
        <dbReference type="ARBA" id="ARBA00022737"/>
    </source>
</evidence>
<feature type="region of interest" description="Disordered" evidence="4">
    <location>
        <begin position="1"/>
        <end position="21"/>
    </location>
</feature>
<evidence type="ECO:0000256" key="2">
    <source>
        <dbReference type="ARBA" id="ARBA00023242"/>
    </source>
</evidence>
<keyword evidence="7" id="KW-1185">Reference proteome</keyword>
<dbReference type="PANTHER" id="PTHR19980">
    <property type="entry name" value="RNA CLEAVAGE STIMULATION FACTOR"/>
    <property type="match status" value="1"/>
</dbReference>
<comment type="subcellular location">
    <subcellularLocation>
        <location evidence="3">Nucleus</location>
    </subcellularLocation>
    <subcellularLocation>
        <location evidence="3">Cytoplasm</location>
    </subcellularLocation>
    <text evidence="3">Nucleus and/or cytoplasm.</text>
</comment>
<dbReference type="Proteomes" id="UP001295794">
    <property type="component" value="Unassembled WGS sequence"/>
</dbReference>
<dbReference type="PANTHER" id="PTHR19980:SF0">
    <property type="entry name" value="CLEAVAGE STIMULATION FACTOR SUBUNIT 3"/>
    <property type="match status" value="1"/>
</dbReference>
<dbReference type="InterPro" id="IPR008847">
    <property type="entry name" value="Suf"/>
</dbReference>
<name>A0AAD2HIP5_9AGAR</name>
<evidence type="ECO:0000259" key="5">
    <source>
        <dbReference type="Pfam" id="PF05843"/>
    </source>
</evidence>
<keyword evidence="1" id="KW-0677">Repeat</keyword>
<dbReference type="GO" id="GO:0005634">
    <property type="term" value="C:nucleus"/>
    <property type="evidence" value="ECO:0007669"/>
    <property type="project" value="UniProtKB-SubCell"/>
</dbReference>
<feature type="region of interest" description="Disordered" evidence="4">
    <location>
        <begin position="742"/>
        <end position="779"/>
    </location>
</feature>
<feature type="region of interest" description="Disordered" evidence="4">
    <location>
        <begin position="616"/>
        <end position="686"/>
    </location>
</feature>